<evidence type="ECO:0000256" key="2">
    <source>
        <dbReference type="ARBA" id="ARBA00022692"/>
    </source>
</evidence>
<keyword evidence="7" id="KW-1185">Reference proteome</keyword>
<reference evidence="6" key="1">
    <citation type="submission" date="2019-07" db="EMBL/GenBank/DDBJ databases">
        <authorList>
            <person name="Dittberner H."/>
        </authorList>
    </citation>
    <scope>NUCLEOTIDE SEQUENCE [LARGE SCALE GENOMIC DNA]</scope>
</reference>
<proteinExistence type="predicted"/>
<dbReference type="GO" id="GO:0045492">
    <property type="term" value="P:xylan biosynthetic process"/>
    <property type="evidence" value="ECO:0007669"/>
    <property type="project" value="InterPro"/>
</dbReference>
<dbReference type="InterPro" id="IPR006514">
    <property type="entry name" value="IRX15/GXM/AGM"/>
</dbReference>
<dbReference type="Proteomes" id="UP000489600">
    <property type="component" value="Unassembled WGS sequence"/>
</dbReference>
<comment type="caution">
    <text evidence="6">The sequence shown here is derived from an EMBL/GenBank/DDBJ whole genome shotgun (WGS) entry which is preliminary data.</text>
</comment>
<organism evidence="6 7">
    <name type="scientific">Arabis nemorensis</name>
    <dbReference type="NCBI Taxonomy" id="586526"/>
    <lineage>
        <taxon>Eukaryota</taxon>
        <taxon>Viridiplantae</taxon>
        <taxon>Streptophyta</taxon>
        <taxon>Embryophyta</taxon>
        <taxon>Tracheophyta</taxon>
        <taxon>Spermatophyta</taxon>
        <taxon>Magnoliopsida</taxon>
        <taxon>eudicotyledons</taxon>
        <taxon>Gunneridae</taxon>
        <taxon>Pentapetalae</taxon>
        <taxon>rosids</taxon>
        <taxon>malvids</taxon>
        <taxon>Brassicales</taxon>
        <taxon>Brassicaceae</taxon>
        <taxon>Arabideae</taxon>
        <taxon>Arabis</taxon>
    </lineage>
</organism>
<dbReference type="PANTHER" id="PTHR31444">
    <property type="entry name" value="OS11G0490100 PROTEIN"/>
    <property type="match status" value="1"/>
</dbReference>
<accession>A0A565BUQ7</accession>
<keyword evidence="3" id="KW-1133">Transmembrane helix</keyword>
<dbReference type="Pfam" id="PF21729">
    <property type="entry name" value="IRX15_IRX15L_GXM"/>
    <property type="match status" value="1"/>
</dbReference>
<evidence type="ECO:0000256" key="5">
    <source>
        <dbReference type="ARBA" id="ARBA00023136"/>
    </source>
</evidence>
<dbReference type="EMBL" id="CABITT030000005">
    <property type="protein sequence ID" value="VVB05088.1"/>
    <property type="molecule type" value="Genomic_DNA"/>
</dbReference>
<dbReference type="AlphaFoldDB" id="A0A565BUQ7"/>
<comment type="subcellular location">
    <subcellularLocation>
        <location evidence="1">Golgi apparatus membrane</location>
        <topology evidence="1">Single-pass membrane protein</topology>
    </subcellularLocation>
</comment>
<keyword evidence="5" id="KW-0472">Membrane</keyword>
<dbReference type="GO" id="GO:0000139">
    <property type="term" value="C:Golgi membrane"/>
    <property type="evidence" value="ECO:0007669"/>
    <property type="project" value="UniProtKB-SubCell"/>
</dbReference>
<evidence type="ECO:0000256" key="1">
    <source>
        <dbReference type="ARBA" id="ARBA00004194"/>
    </source>
</evidence>
<keyword evidence="4" id="KW-0333">Golgi apparatus</keyword>
<gene>
    <name evidence="6" type="ORF">ANE_LOCUS15532</name>
</gene>
<name>A0A565BUQ7_9BRAS</name>
<protein>
    <submittedName>
        <fullName evidence="6">Uncharacterized protein</fullName>
    </submittedName>
</protein>
<evidence type="ECO:0000256" key="3">
    <source>
        <dbReference type="ARBA" id="ARBA00022989"/>
    </source>
</evidence>
<evidence type="ECO:0000256" key="4">
    <source>
        <dbReference type="ARBA" id="ARBA00023034"/>
    </source>
</evidence>
<evidence type="ECO:0000313" key="6">
    <source>
        <dbReference type="EMBL" id="VVB05088.1"/>
    </source>
</evidence>
<sequence>MSYGEMKSISDFLRRCAPPCNLLENRYYAAYYEKIHPEIDVFDVQYTTKAQEAREFVAAAKEAAGNECHPVQNLRFSDCKLGLNDLPNHVYDLDWDVILVDGPRGDANEGPGRMSSIFTAAVLARSKKGGNPKTHVFVHDYYRDVERLCGDEFLCRENLVESNDLLARYVLDKMDKNSTKFGSDRKKRCVSS</sequence>
<dbReference type="OrthoDB" id="1896682at2759"/>
<evidence type="ECO:0000313" key="7">
    <source>
        <dbReference type="Proteomes" id="UP000489600"/>
    </source>
</evidence>
<dbReference type="NCBIfam" id="TIGR01627">
    <property type="entry name" value="A_thal_3515"/>
    <property type="match status" value="1"/>
</dbReference>
<keyword evidence="2" id="KW-0812">Transmembrane</keyword>